<name>A0ABQ5GUI9_9ASTR</name>
<feature type="region of interest" description="Disordered" evidence="2">
    <location>
        <begin position="248"/>
        <end position="285"/>
    </location>
</feature>
<keyword evidence="1" id="KW-0175">Coiled coil</keyword>
<protein>
    <submittedName>
        <fullName evidence="3">Uncharacterized protein</fullName>
    </submittedName>
</protein>
<evidence type="ECO:0000313" key="3">
    <source>
        <dbReference type="EMBL" id="GJT79321.1"/>
    </source>
</evidence>
<evidence type="ECO:0000313" key="4">
    <source>
        <dbReference type="Proteomes" id="UP001151760"/>
    </source>
</evidence>
<dbReference type="Proteomes" id="UP001151760">
    <property type="component" value="Unassembled WGS sequence"/>
</dbReference>
<dbReference type="EMBL" id="BQNB010018887">
    <property type="protein sequence ID" value="GJT79321.1"/>
    <property type="molecule type" value="Genomic_DNA"/>
</dbReference>
<organism evidence="3 4">
    <name type="scientific">Tanacetum coccineum</name>
    <dbReference type="NCBI Taxonomy" id="301880"/>
    <lineage>
        <taxon>Eukaryota</taxon>
        <taxon>Viridiplantae</taxon>
        <taxon>Streptophyta</taxon>
        <taxon>Embryophyta</taxon>
        <taxon>Tracheophyta</taxon>
        <taxon>Spermatophyta</taxon>
        <taxon>Magnoliopsida</taxon>
        <taxon>eudicotyledons</taxon>
        <taxon>Gunneridae</taxon>
        <taxon>Pentapetalae</taxon>
        <taxon>asterids</taxon>
        <taxon>campanulids</taxon>
        <taxon>Asterales</taxon>
        <taxon>Asteraceae</taxon>
        <taxon>Asteroideae</taxon>
        <taxon>Anthemideae</taxon>
        <taxon>Anthemidinae</taxon>
        <taxon>Tanacetum</taxon>
    </lineage>
</organism>
<accession>A0ABQ5GUI9</accession>
<gene>
    <name evidence="3" type="ORF">Tco_1053663</name>
</gene>
<reference evidence="3" key="1">
    <citation type="journal article" date="2022" name="Int. J. Mol. Sci.">
        <title>Draft Genome of Tanacetum Coccineum: Genomic Comparison of Closely Related Tanacetum-Family Plants.</title>
        <authorList>
            <person name="Yamashiro T."/>
            <person name="Shiraishi A."/>
            <person name="Nakayama K."/>
            <person name="Satake H."/>
        </authorList>
    </citation>
    <scope>NUCLEOTIDE SEQUENCE</scope>
</reference>
<feature type="region of interest" description="Disordered" evidence="2">
    <location>
        <begin position="26"/>
        <end position="51"/>
    </location>
</feature>
<reference evidence="3" key="2">
    <citation type="submission" date="2022-01" db="EMBL/GenBank/DDBJ databases">
        <authorList>
            <person name="Yamashiro T."/>
            <person name="Shiraishi A."/>
            <person name="Satake H."/>
            <person name="Nakayama K."/>
        </authorList>
    </citation>
    <scope>NUCLEOTIDE SEQUENCE</scope>
</reference>
<sequence>MKAMKDNIKAGLIPFKTDQEILDEIVPSDNRQNMSGMGRKLPGGGSTSRRRANRAFGDIMTRDQITQMFRQQEQEKELHRKQAEEAQARAYLASLKADAADQRANVAQQNSEANNAALGQFFMHYNSPNSARPFNPPTFSLVPPPGPMPQLTPNWAHLLQPPFPFNQPLQPPYTGPLQPPYTGPLQPLQPPYTGPFPLTPVTNNNFNNCYRPVLNSTHCVASSSNSQAERPRYILQTNPHMNDLRNCEQLAQDLARENNNESSSGEEEEGEQQSGGDDDYSDEDE</sequence>
<feature type="compositionally biased region" description="Acidic residues" evidence="2">
    <location>
        <begin position="264"/>
        <end position="285"/>
    </location>
</feature>
<comment type="caution">
    <text evidence="3">The sequence shown here is derived from an EMBL/GenBank/DDBJ whole genome shotgun (WGS) entry which is preliminary data.</text>
</comment>
<feature type="coiled-coil region" evidence="1">
    <location>
        <begin position="69"/>
        <end position="112"/>
    </location>
</feature>
<evidence type="ECO:0000256" key="2">
    <source>
        <dbReference type="SAM" id="MobiDB-lite"/>
    </source>
</evidence>
<evidence type="ECO:0000256" key="1">
    <source>
        <dbReference type="SAM" id="Coils"/>
    </source>
</evidence>
<keyword evidence="4" id="KW-1185">Reference proteome</keyword>
<proteinExistence type="predicted"/>